<dbReference type="HAMAP" id="MF_00358">
    <property type="entry name" value="Ribosomal_bS21"/>
    <property type="match status" value="1"/>
</dbReference>
<evidence type="ECO:0000313" key="6">
    <source>
        <dbReference type="Proteomes" id="UP001346149"/>
    </source>
</evidence>
<dbReference type="GO" id="GO:0006412">
    <property type="term" value="P:translation"/>
    <property type="evidence" value="ECO:0007669"/>
    <property type="project" value="InterPro"/>
</dbReference>
<proteinExistence type="inferred from homology"/>
<dbReference type="GO" id="GO:1990904">
    <property type="term" value="C:ribonucleoprotein complex"/>
    <property type="evidence" value="ECO:0007669"/>
    <property type="project" value="UniProtKB-KW"/>
</dbReference>
<organism evidence="5 6">
    <name type="scientific">Trapa natans</name>
    <name type="common">Water chestnut</name>
    <dbReference type="NCBI Taxonomy" id="22666"/>
    <lineage>
        <taxon>Eukaryota</taxon>
        <taxon>Viridiplantae</taxon>
        <taxon>Streptophyta</taxon>
        <taxon>Embryophyta</taxon>
        <taxon>Tracheophyta</taxon>
        <taxon>Spermatophyta</taxon>
        <taxon>Magnoliopsida</taxon>
        <taxon>eudicotyledons</taxon>
        <taxon>Gunneridae</taxon>
        <taxon>Pentapetalae</taxon>
        <taxon>rosids</taxon>
        <taxon>malvids</taxon>
        <taxon>Myrtales</taxon>
        <taxon>Lythraceae</taxon>
        <taxon>Trapa</taxon>
    </lineage>
</organism>
<dbReference type="PRINTS" id="PR00976">
    <property type="entry name" value="RIBOSOMALS21"/>
</dbReference>
<comment type="similarity">
    <text evidence="1">Belongs to the bacterial ribosomal protein bS21 family.</text>
</comment>
<keyword evidence="3" id="KW-0687">Ribonucleoprotein</keyword>
<feature type="compositionally biased region" description="Acidic residues" evidence="4">
    <location>
        <begin position="202"/>
        <end position="217"/>
    </location>
</feature>
<evidence type="ECO:0008006" key="7">
    <source>
        <dbReference type="Google" id="ProtNLM"/>
    </source>
</evidence>
<name>A0AAN7RIJ6_TRANT</name>
<dbReference type="Gene3D" id="1.20.5.1150">
    <property type="entry name" value="Ribosomal protein S8"/>
    <property type="match status" value="1"/>
</dbReference>
<evidence type="ECO:0000256" key="2">
    <source>
        <dbReference type="ARBA" id="ARBA00022980"/>
    </source>
</evidence>
<dbReference type="PANTHER" id="PTHR21109:SF0">
    <property type="entry name" value="SMALL RIBOSOMAL SUBUNIT PROTEIN BS21M"/>
    <property type="match status" value="1"/>
</dbReference>
<dbReference type="Pfam" id="PF01165">
    <property type="entry name" value="Ribosomal_S21"/>
    <property type="match status" value="1"/>
</dbReference>
<dbReference type="InterPro" id="IPR001911">
    <property type="entry name" value="Ribosomal_bS21"/>
</dbReference>
<keyword evidence="2" id="KW-0689">Ribosomal protein</keyword>
<dbReference type="Proteomes" id="UP001346149">
    <property type="component" value="Unassembled WGS sequence"/>
</dbReference>
<sequence length="217" mass="24240">MLCGPSNFYHGAKFRGKINGQKKFSSQQKLPCTQHFSSINAMATTSSLSANLFSFLSASAAPPSLLHLTLPPPSQLPRVKCCSASAAHGGLSLSVSASSTAALAVANPALAHANTLFFSGYNVQVVVEDNESEERLLNRFRREVMRAGVIQECKRRRFFENKQDEKKRRTREAAKRNRRRRPQARNFAPVKQEPSTDKKNDDDEDNWDLPEEDSIPY</sequence>
<dbReference type="GO" id="GO:0005840">
    <property type="term" value="C:ribosome"/>
    <property type="evidence" value="ECO:0007669"/>
    <property type="project" value="UniProtKB-KW"/>
</dbReference>
<dbReference type="AlphaFoldDB" id="A0AAN7RIJ6"/>
<protein>
    <recommendedName>
        <fullName evidence="7">30S ribosomal protein S21, chloroplastic</fullName>
    </recommendedName>
</protein>
<evidence type="ECO:0000256" key="1">
    <source>
        <dbReference type="ARBA" id="ARBA00006640"/>
    </source>
</evidence>
<dbReference type="PANTHER" id="PTHR21109">
    <property type="entry name" value="MITOCHONDRIAL 28S RIBOSOMAL PROTEIN S21"/>
    <property type="match status" value="1"/>
</dbReference>
<feature type="compositionally biased region" description="Basic and acidic residues" evidence="4">
    <location>
        <begin position="161"/>
        <end position="175"/>
    </location>
</feature>
<evidence type="ECO:0000313" key="5">
    <source>
        <dbReference type="EMBL" id="KAK4804290.1"/>
    </source>
</evidence>
<evidence type="ECO:0000256" key="3">
    <source>
        <dbReference type="ARBA" id="ARBA00023274"/>
    </source>
</evidence>
<keyword evidence="6" id="KW-1185">Reference proteome</keyword>
<dbReference type="EMBL" id="JAXQNO010000001">
    <property type="protein sequence ID" value="KAK4804290.1"/>
    <property type="molecule type" value="Genomic_DNA"/>
</dbReference>
<feature type="region of interest" description="Disordered" evidence="4">
    <location>
        <begin position="161"/>
        <end position="217"/>
    </location>
</feature>
<evidence type="ECO:0000256" key="4">
    <source>
        <dbReference type="SAM" id="MobiDB-lite"/>
    </source>
</evidence>
<dbReference type="GO" id="GO:0003735">
    <property type="term" value="F:structural constituent of ribosome"/>
    <property type="evidence" value="ECO:0007669"/>
    <property type="project" value="InterPro"/>
</dbReference>
<dbReference type="InterPro" id="IPR038380">
    <property type="entry name" value="Ribosomal_bS21_sf"/>
</dbReference>
<gene>
    <name evidence="5" type="ORF">SAY86_004107</name>
</gene>
<reference evidence="5 6" key="1">
    <citation type="journal article" date="2023" name="Hortic Res">
        <title>Pangenome of water caltrop reveals structural variations and asymmetric subgenome divergence after allopolyploidization.</title>
        <authorList>
            <person name="Zhang X."/>
            <person name="Chen Y."/>
            <person name="Wang L."/>
            <person name="Yuan Y."/>
            <person name="Fang M."/>
            <person name="Shi L."/>
            <person name="Lu R."/>
            <person name="Comes H.P."/>
            <person name="Ma Y."/>
            <person name="Chen Y."/>
            <person name="Huang G."/>
            <person name="Zhou Y."/>
            <person name="Zheng Z."/>
            <person name="Qiu Y."/>
        </authorList>
    </citation>
    <scope>NUCLEOTIDE SEQUENCE [LARGE SCALE GENOMIC DNA]</scope>
    <source>
        <strain evidence="5">F231</strain>
    </source>
</reference>
<comment type="caution">
    <text evidence="5">The sequence shown here is derived from an EMBL/GenBank/DDBJ whole genome shotgun (WGS) entry which is preliminary data.</text>
</comment>
<accession>A0AAN7RIJ6</accession>
<dbReference type="NCBIfam" id="TIGR00030">
    <property type="entry name" value="S21p"/>
    <property type="match status" value="1"/>
</dbReference>